<gene>
    <name evidence="1" type="ORF">TIFTF001_009049</name>
</gene>
<keyword evidence="2" id="KW-1185">Reference proteome</keyword>
<comment type="caution">
    <text evidence="1">The sequence shown here is derived from an EMBL/GenBank/DDBJ whole genome shotgun (WGS) entry which is preliminary data.</text>
</comment>
<evidence type="ECO:0000313" key="2">
    <source>
        <dbReference type="Proteomes" id="UP001187192"/>
    </source>
</evidence>
<dbReference type="AlphaFoldDB" id="A0AA87ZTL2"/>
<name>A0AA87ZTL2_FICCA</name>
<protein>
    <submittedName>
        <fullName evidence="1">Uncharacterized protein</fullName>
    </submittedName>
</protein>
<proteinExistence type="predicted"/>
<organism evidence="1 2">
    <name type="scientific">Ficus carica</name>
    <name type="common">Common fig</name>
    <dbReference type="NCBI Taxonomy" id="3494"/>
    <lineage>
        <taxon>Eukaryota</taxon>
        <taxon>Viridiplantae</taxon>
        <taxon>Streptophyta</taxon>
        <taxon>Embryophyta</taxon>
        <taxon>Tracheophyta</taxon>
        <taxon>Spermatophyta</taxon>
        <taxon>Magnoliopsida</taxon>
        <taxon>eudicotyledons</taxon>
        <taxon>Gunneridae</taxon>
        <taxon>Pentapetalae</taxon>
        <taxon>rosids</taxon>
        <taxon>fabids</taxon>
        <taxon>Rosales</taxon>
        <taxon>Moraceae</taxon>
        <taxon>Ficeae</taxon>
        <taxon>Ficus</taxon>
    </lineage>
</organism>
<dbReference type="EMBL" id="BTGU01000010">
    <property type="protein sequence ID" value="GMN39817.1"/>
    <property type="molecule type" value="Genomic_DNA"/>
</dbReference>
<reference evidence="1" key="1">
    <citation type="submission" date="2023-07" db="EMBL/GenBank/DDBJ databases">
        <title>draft genome sequence of fig (Ficus carica).</title>
        <authorList>
            <person name="Takahashi T."/>
            <person name="Nishimura K."/>
        </authorList>
    </citation>
    <scope>NUCLEOTIDE SEQUENCE</scope>
</reference>
<accession>A0AA87ZTL2</accession>
<evidence type="ECO:0000313" key="1">
    <source>
        <dbReference type="EMBL" id="GMN39817.1"/>
    </source>
</evidence>
<sequence length="67" mass="7482">MACVSLDRNWMMMGRLHSSHCICRRLESLCDGLQMLAWSLAGVVDRATTFRSDGFDGKLFLSASARV</sequence>
<dbReference type="Proteomes" id="UP001187192">
    <property type="component" value="Unassembled WGS sequence"/>
</dbReference>